<dbReference type="EMBL" id="JBEPTQ010000002">
    <property type="protein sequence ID" value="MET4717719.1"/>
    <property type="molecule type" value="Genomic_DNA"/>
</dbReference>
<comment type="caution">
    <text evidence="1">The sequence shown here is derived from an EMBL/GenBank/DDBJ whole genome shotgun (WGS) entry which is preliminary data.</text>
</comment>
<dbReference type="Proteomes" id="UP001549291">
    <property type="component" value="Unassembled WGS sequence"/>
</dbReference>
<gene>
    <name evidence="1" type="ORF">ABIF63_001825</name>
</gene>
<organism evidence="1 2">
    <name type="scientific">Bradyrhizobium japonicum</name>
    <dbReference type="NCBI Taxonomy" id="375"/>
    <lineage>
        <taxon>Bacteria</taxon>
        <taxon>Pseudomonadati</taxon>
        <taxon>Pseudomonadota</taxon>
        <taxon>Alphaproteobacteria</taxon>
        <taxon>Hyphomicrobiales</taxon>
        <taxon>Nitrobacteraceae</taxon>
        <taxon>Bradyrhizobium</taxon>
    </lineage>
</organism>
<protein>
    <submittedName>
        <fullName evidence="1">Ferritin-like metal-binding protein YciE</fullName>
    </submittedName>
</protein>
<accession>A0ABV2RL94</accession>
<evidence type="ECO:0000313" key="2">
    <source>
        <dbReference type="Proteomes" id="UP001549291"/>
    </source>
</evidence>
<keyword evidence="2" id="KW-1185">Reference proteome</keyword>
<sequence length="35" mass="3746">MRFLTTNLNEEKAANTKLNTVAPRKGVNAKASDAA</sequence>
<name>A0ABV2RL94_BRAJP</name>
<proteinExistence type="predicted"/>
<reference evidence="1 2" key="1">
    <citation type="submission" date="2024-06" db="EMBL/GenBank/DDBJ databases">
        <title>Genomic Encyclopedia of Type Strains, Phase V (KMG-V): Genome sequencing to study the core and pangenomes of soil and plant-associated prokaryotes.</title>
        <authorList>
            <person name="Whitman W."/>
        </authorList>
    </citation>
    <scope>NUCLEOTIDE SEQUENCE [LARGE SCALE GENOMIC DNA]</scope>
    <source>
        <strain evidence="1 2">USDA 160</strain>
    </source>
</reference>
<evidence type="ECO:0000313" key="1">
    <source>
        <dbReference type="EMBL" id="MET4717719.1"/>
    </source>
</evidence>